<evidence type="ECO:0000256" key="5">
    <source>
        <dbReference type="ARBA" id="ARBA00023212"/>
    </source>
</evidence>
<feature type="compositionally biased region" description="Basic and acidic residues" evidence="6">
    <location>
        <begin position="516"/>
        <end position="572"/>
    </location>
</feature>
<dbReference type="Proteomes" id="UP000838756">
    <property type="component" value="Unassembled WGS sequence"/>
</dbReference>
<evidence type="ECO:0000256" key="6">
    <source>
        <dbReference type="SAM" id="MobiDB-lite"/>
    </source>
</evidence>
<dbReference type="GO" id="GO:0000226">
    <property type="term" value="P:microtubule cytoskeleton organization"/>
    <property type="evidence" value="ECO:0007669"/>
    <property type="project" value="InterPro"/>
</dbReference>
<reference evidence="7" key="1">
    <citation type="submission" date="2022-03" db="EMBL/GenBank/DDBJ databases">
        <authorList>
            <person name="Lindestad O."/>
        </authorList>
    </citation>
    <scope>NUCLEOTIDE SEQUENCE</scope>
</reference>
<comment type="subcellular location">
    <subcellularLocation>
        <location evidence="1">Cytoplasm</location>
        <location evidence="1">Cytoskeleton</location>
    </subcellularLocation>
</comment>
<keyword evidence="3" id="KW-0963">Cytoplasm</keyword>
<gene>
    <name evidence="7" type="primary">jg23315</name>
    <name evidence="7" type="ORF">PAEG_LOCUS11466</name>
</gene>
<keyword evidence="5" id="KW-0206">Cytoskeleton</keyword>
<accession>A0A8S4R8Q2</accession>
<protein>
    <submittedName>
        <fullName evidence="7">Jg23315 protein</fullName>
    </submittedName>
</protein>
<keyword evidence="4" id="KW-0175">Coiled coil</keyword>
<feature type="region of interest" description="Disordered" evidence="6">
    <location>
        <begin position="112"/>
        <end position="490"/>
    </location>
</feature>
<dbReference type="InterPro" id="IPR051483">
    <property type="entry name" value="MAP7_domain-containing"/>
</dbReference>
<feature type="compositionally biased region" description="Polar residues" evidence="6">
    <location>
        <begin position="234"/>
        <end position="252"/>
    </location>
</feature>
<feature type="compositionally biased region" description="Polar residues" evidence="6">
    <location>
        <begin position="617"/>
        <end position="640"/>
    </location>
</feature>
<feature type="compositionally biased region" description="Basic and acidic residues" evidence="6">
    <location>
        <begin position="779"/>
        <end position="790"/>
    </location>
</feature>
<dbReference type="InterPro" id="IPR008604">
    <property type="entry name" value="MAP7_fam"/>
</dbReference>
<dbReference type="PANTHER" id="PTHR15073">
    <property type="entry name" value="MICROTUBULE-ASSOCIATED PROTEIN"/>
    <property type="match status" value="1"/>
</dbReference>
<dbReference type="AlphaFoldDB" id="A0A8S4R8Q2"/>
<feature type="region of interest" description="Disordered" evidence="6">
    <location>
        <begin position="516"/>
        <end position="648"/>
    </location>
</feature>
<feature type="region of interest" description="Disordered" evidence="6">
    <location>
        <begin position="744"/>
        <end position="805"/>
    </location>
</feature>
<proteinExistence type="inferred from homology"/>
<feature type="compositionally biased region" description="Polar residues" evidence="6">
    <location>
        <begin position="599"/>
        <end position="609"/>
    </location>
</feature>
<feature type="compositionally biased region" description="Polar residues" evidence="6">
    <location>
        <begin position="302"/>
        <end position="316"/>
    </location>
</feature>
<dbReference type="EMBL" id="CAKXAJ010024975">
    <property type="protein sequence ID" value="CAH2233499.1"/>
    <property type="molecule type" value="Genomic_DNA"/>
</dbReference>
<comment type="similarity">
    <text evidence="2">Belongs to the MAP7 family.</text>
</comment>
<evidence type="ECO:0000313" key="7">
    <source>
        <dbReference type="EMBL" id="CAH2233499.1"/>
    </source>
</evidence>
<name>A0A8S4R8Q2_9NEOP</name>
<keyword evidence="8" id="KW-1185">Reference proteome</keyword>
<evidence type="ECO:0000256" key="2">
    <source>
        <dbReference type="ARBA" id="ARBA00007525"/>
    </source>
</evidence>
<evidence type="ECO:0000313" key="8">
    <source>
        <dbReference type="Proteomes" id="UP000838756"/>
    </source>
</evidence>
<feature type="compositionally biased region" description="Basic and acidic residues" evidence="6">
    <location>
        <begin position="436"/>
        <end position="490"/>
    </location>
</feature>
<comment type="caution">
    <text evidence="7">The sequence shown here is derived from an EMBL/GenBank/DDBJ whole genome shotgun (WGS) entry which is preliminary data.</text>
</comment>
<dbReference type="PANTHER" id="PTHR15073:SF1">
    <property type="entry name" value="RETICULOCYTE-BINDING PROTEIN HOMOLOG 2A"/>
    <property type="match status" value="1"/>
</dbReference>
<organism evidence="7 8">
    <name type="scientific">Pararge aegeria aegeria</name>
    <dbReference type="NCBI Taxonomy" id="348720"/>
    <lineage>
        <taxon>Eukaryota</taxon>
        <taxon>Metazoa</taxon>
        <taxon>Ecdysozoa</taxon>
        <taxon>Arthropoda</taxon>
        <taxon>Hexapoda</taxon>
        <taxon>Insecta</taxon>
        <taxon>Pterygota</taxon>
        <taxon>Neoptera</taxon>
        <taxon>Endopterygota</taxon>
        <taxon>Lepidoptera</taxon>
        <taxon>Glossata</taxon>
        <taxon>Ditrysia</taxon>
        <taxon>Papilionoidea</taxon>
        <taxon>Nymphalidae</taxon>
        <taxon>Satyrinae</taxon>
        <taxon>Satyrini</taxon>
        <taxon>Parargina</taxon>
        <taxon>Pararge</taxon>
    </lineage>
</organism>
<dbReference type="Pfam" id="PF05672">
    <property type="entry name" value="MAP7"/>
    <property type="match status" value="1"/>
</dbReference>
<feature type="compositionally biased region" description="Polar residues" evidence="6">
    <location>
        <begin position="180"/>
        <end position="202"/>
    </location>
</feature>
<dbReference type="GO" id="GO:0015630">
    <property type="term" value="C:microtubule cytoskeleton"/>
    <property type="evidence" value="ECO:0007669"/>
    <property type="project" value="InterPro"/>
</dbReference>
<feature type="compositionally biased region" description="Basic and acidic residues" evidence="6">
    <location>
        <begin position="352"/>
        <end position="424"/>
    </location>
</feature>
<evidence type="ECO:0000256" key="3">
    <source>
        <dbReference type="ARBA" id="ARBA00022490"/>
    </source>
</evidence>
<feature type="compositionally biased region" description="Basic and acidic residues" evidence="6">
    <location>
        <begin position="583"/>
        <end position="592"/>
    </location>
</feature>
<sequence length="846" mass="94018">MVGNLLAVEERKRAIWEASISRREALLQRERDRTERLERARAARSAPRPAFAFGSSTPRLLEPVDSAGFFWAARSTNPIDQMNFFESLAASTTNVMYASAPLTRRASALQLDSSDTDNKDEPDRSPQPMWSSVARRRTDLVPTLPAPRAPGRAYSMTRLDKIPSARPLHSASPSMHHLNRSQTRSGETTPGSRPGSAMSNATGVVRRASSAPRKPRPASIAGTGVNTPRGPDTGANSVSTTPSVSRDATTVISRPATTPRRPRPLSLHVSSKPATPVAPGEGKPPLHRKPKPSKDHDKSRGKSLSASPGRTLSPSPGVSKDPSVDKEIPKSVPQPVLVKNQVNAIEVTQKLEALRIDDRQQISEIKESAEVKPETNNEQKVDKKPIDVQKRVEKETEEIQKPTEKPTEEKREEKKESSVEKTEDNEMTASMVARRITTEVEAKAALAERRRRAREELEKQAELERQRLQREAEEEAERQRQEEERQRREEIEARELAALQRKMEEEKLRKAIEAQQQFEKEEAERRVREEEEKKLKVKEEEERRKAADEAEKLKREEAEKEERERLARKQRVEAIMARTRLKKQAEEEKKNQETTQHQNQTAPENNTAAEPTKDNVDSATTNENGSSLNNNTENSKSATLETKMESVTLETNADSALVNTAQESAPLVNFAQDSAKSENNVSLFSDDSAKSDVVGSLESASSVSDSASIVTVRENVNVNLPVSVEIAVDNSNGNMQTSDLLQLAPSQPEDTKSQSPAPLEPVTNNGNITADLLGLSQQHETKDKQEEQTTKMDNTPILEANNGNPNVGHISANFIQTERMAEVNNKLDDFTTHNGHNHPLTLQNAI</sequence>
<evidence type="ECO:0000256" key="1">
    <source>
        <dbReference type="ARBA" id="ARBA00004245"/>
    </source>
</evidence>
<dbReference type="OrthoDB" id="6433611at2759"/>
<evidence type="ECO:0000256" key="4">
    <source>
        <dbReference type="ARBA" id="ARBA00023054"/>
    </source>
</evidence>